<dbReference type="EMBL" id="CABWMV010000022">
    <property type="protein sequence ID" value="VXC78100.1"/>
    <property type="molecule type" value="Genomic_DNA"/>
</dbReference>
<sequence length="38" mass="4217">MQEEKHQKKVPAPKGAGPREIDEQEIASPVAQLVRALH</sequence>
<feature type="region of interest" description="Disordered" evidence="1">
    <location>
        <begin position="1"/>
        <end position="27"/>
    </location>
</feature>
<accession>A0A654BD09</accession>
<evidence type="ECO:0000313" key="2">
    <source>
        <dbReference type="EMBL" id="VXC78100.1"/>
    </source>
</evidence>
<organism evidence="2 3">
    <name type="scientific">Sphingobacterium multivorum</name>
    <dbReference type="NCBI Taxonomy" id="28454"/>
    <lineage>
        <taxon>Bacteria</taxon>
        <taxon>Pseudomonadati</taxon>
        <taxon>Bacteroidota</taxon>
        <taxon>Sphingobacteriia</taxon>
        <taxon>Sphingobacteriales</taxon>
        <taxon>Sphingobacteriaceae</taxon>
        <taxon>Sphingobacterium</taxon>
    </lineage>
</organism>
<name>A0A654BD09_SPHMU</name>
<evidence type="ECO:0000256" key="1">
    <source>
        <dbReference type="SAM" id="MobiDB-lite"/>
    </source>
</evidence>
<gene>
    <name evidence="2" type="ORF">SPHINGO8BC_30004</name>
</gene>
<dbReference type="AlphaFoldDB" id="A0A654BD09"/>
<reference evidence="2 3" key="1">
    <citation type="submission" date="2019-10" db="EMBL/GenBank/DDBJ databases">
        <authorList>
            <person name="Karimi E."/>
        </authorList>
    </citation>
    <scope>NUCLEOTIDE SEQUENCE [LARGE SCALE GENOMIC DNA]</scope>
    <source>
        <strain evidence="2">Sphingobacterium sp. 8BC</strain>
    </source>
</reference>
<evidence type="ECO:0000313" key="3">
    <source>
        <dbReference type="Proteomes" id="UP000432350"/>
    </source>
</evidence>
<dbReference type="Proteomes" id="UP000432350">
    <property type="component" value="Unassembled WGS sequence"/>
</dbReference>
<proteinExistence type="predicted"/>
<protein>
    <submittedName>
        <fullName evidence="2">Uncharacterized protein</fullName>
    </submittedName>
</protein>